<dbReference type="GO" id="GO:0003006">
    <property type="term" value="P:developmental process involved in reproduction"/>
    <property type="evidence" value="ECO:0007669"/>
    <property type="project" value="TreeGrafter"/>
</dbReference>
<dbReference type="eggNOG" id="ENOG502QPWA">
    <property type="taxonomic scope" value="Eukaryota"/>
</dbReference>
<gene>
    <name evidence="4" type="primary">LOC102708379</name>
</gene>
<dbReference type="Proteomes" id="UP000006038">
    <property type="component" value="Chromosome 1"/>
</dbReference>
<dbReference type="PANTHER" id="PTHR35489:SF2">
    <property type="entry name" value="TITAN9"/>
    <property type="match status" value="1"/>
</dbReference>
<dbReference type="HOGENOM" id="CLU_074021_0_0_1"/>
<name>J3KYQ2_ORYBR</name>
<reference evidence="4" key="1">
    <citation type="journal article" date="2013" name="Nat. Commun.">
        <title>Whole-genome sequencing of Oryza brachyantha reveals mechanisms underlying Oryza genome evolution.</title>
        <authorList>
            <person name="Chen J."/>
            <person name="Huang Q."/>
            <person name="Gao D."/>
            <person name="Wang J."/>
            <person name="Lang Y."/>
            <person name="Liu T."/>
            <person name="Li B."/>
            <person name="Bai Z."/>
            <person name="Luis Goicoechea J."/>
            <person name="Liang C."/>
            <person name="Chen C."/>
            <person name="Zhang W."/>
            <person name="Sun S."/>
            <person name="Liao Y."/>
            <person name="Zhang X."/>
            <person name="Yang L."/>
            <person name="Song C."/>
            <person name="Wang M."/>
            <person name="Shi J."/>
            <person name="Liu G."/>
            <person name="Liu J."/>
            <person name="Zhou H."/>
            <person name="Zhou W."/>
            <person name="Yu Q."/>
            <person name="An N."/>
            <person name="Chen Y."/>
            <person name="Cai Q."/>
            <person name="Wang B."/>
            <person name="Liu B."/>
            <person name="Min J."/>
            <person name="Huang Y."/>
            <person name="Wu H."/>
            <person name="Li Z."/>
            <person name="Zhang Y."/>
            <person name="Yin Y."/>
            <person name="Song W."/>
            <person name="Jiang J."/>
            <person name="Jackson S.A."/>
            <person name="Wing R.A."/>
            <person name="Wang J."/>
            <person name="Chen M."/>
        </authorList>
    </citation>
    <scope>NUCLEOTIDE SEQUENCE [LARGE SCALE GENOMIC DNA]</scope>
    <source>
        <strain evidence="4">cv. IRGC 101232</strain>
    </source>
</reference>
<accession>J3KYQ2</accession>
<dbReference type="Pfam" id="PF25091">
    <property type="entry name" value="DUF7806"/>
    <property type="match status" value="1"/>
</dbReference>
<dbReference type="PANTHER" id="PTHR35489">
    <property type="entry name" value="TITAN9"/>
    <property type="match status" value="1"/>
</dbReference>
<dbReference type="OrthoDB" id="759501at2759"/>
<dbReference type="Gramene" id="OB01G21080.1">
    <property type="protein sequence ID" value="OB01G21080.1"/>
    <property type="gene ID" value="OB01G21080"/>
</dbReference>
<dbReference type="AlphaFoldDB" id="J3KYQ2"/>
<organism evidence="4">
    <name type="scientific">Oryza brachyantha</name>
    <name type="common">malo sina</name>
    <dbReference type="NCBI Taxonomy" id="4533"/>
    <lineage>
        <taxon>Eukaryota</taxon>
        <taxon>Viridiplantae</taxon>
        <taxon>Streptophyta</taxon>
        <taxon>Embryophyta</taxon>
        <taxon>Tracheophyta</taxon>
        <taxon>Spermatophyta</taxon>
        <taxon>Magnoliopsida</taxon>
        <taxon>Liliopsida</taxon>
        <taxon>Poales</taxon>
        <taxon>Poaceae</taxon>
        <taxon>BOP clade</taxon>
        <taxon>Oryzoideae</taxon>
        <taxon>Oryzeae</taxon>
        <taxon>Oryzinae</taxon>
        <taxon>Oryza</taxon>
    </lineage>
</organism>
<proteinExistence type="predicted"/>
<evidence type="ECO:0000256" key="1">
    <source>
        <dbReference type="SAM" id="Coils"/>
    </source>
</evidence>
<evidence type="ECO:0000256" key="2">
    <source>
        <dbReference type="SAM" id="MobiDB-lite"/>
    </source>
</evidence>
<dbReference type="GeneID" id="102708379"/>
<feature type="region of interest" description="Disordered" evidence="2">
    <location>
        <begin position="100"/>
        <end position="140"/>
    </location>
</feature>
<keyword evidence="1" id="KW-0175">Coiled coil</keyword>
<dbReference type="InterPro" id="IPR056708">
    <property type="entry name" value="DUF7806"/>
</dbReference>
<protein>
    <recommendedName>
        <fullName evidence="3">DUF7806 domain-containing protein</fullName>
    </recommendedName>
</protein>
<dbReference type="KEGG" id="obr:102708379"/>
<sequence>MEPLNAKLYDKYNALKKRKLLDEGLEQKRDADMKELHQALKDWISELQSENERLIAQLTQKEQQLVEAKTLLLDETRKTKELNSEILNLQCVLAEKNDHHAASGSPATTTETILGNQTPISPTMKTAKSNSRKKNMRSIEKTSVPRNGFQEEGRYLDCCTRHMGISGSATEESSSTCMFHMLTESIVGMKFSVQNKTEGFSLSVSHEASGYNFTLTWVDQPGGGEWSYQYSSLGTLDRIAMGWMKQEIKFSTTMCPVFFQRISRILRQG</sequence>
<evidence type="ECO:0000313" key="5">
    <source>
        <dbReference type="Proteomes" id="UP000006038"/>
    </source>
</evidence>
<feature type="domain" description="DUF7806" evidence="3">
    <location>
        <begin position="175"/>
        <end position="266"/>
    </location>
</feature>
<dbReference type="EnsemblPlants" id="OB01G21080.1">
    <property type="protein sequence ID" value="OB01G21080.1"/>
    <property type="gene ID" value="OB01G21080"/>
</dbReference>
<feature type="coiled-coil region" evidence="1">
    <location>
        <begin position="33"/>
        <end position="71"/>
    </location>
</feature>
<feature type="compositionally biased region" description="Polar residues" evidence="2">
    <location>
        <begin position="105"/>
        <end position="129"/>
    </location>
</feature>
<evidence type="ECO:0000313" key="4">
    <source>
        <dbReference type="EnsemblPlants" id="OB01G21080.1"/>
    </source>
</evidence>
<evidence type="ECO:0000259" key="3">
    <source>
        <dbReference type="Pfam" id="PF25091"/>
    </source>
</evidence>
<keyword evidence="5" id="KW-1185">Reference proteome</keyword>
<dbReference type="OMA" id="ENASIPH"/>
<reference evidence="4" key="2">
    <citation type="submission" date="2013-04" db="UniProtKB">
        <authorList>
            <consortium name="EnsemblPlants"/>
        </authorList>
    </citation>
    <scope>IDENTIFICATION</scope>
</reference>
<dbReference type="STRING" id="4533.J3KYQ2"/>
<dbReference type="RefSeq" id="XP_006644049.1">
    <property type="nucleotide sequence ID" value="XM_006643986.3"/>
</dbReference>